<sequence>MPPSMTNSSTHAQPPPVILGIDHIKIPTSSIPAKLAFYTDILSFAHLKEFDHRHADTQELFGVILRQPQSGLLLELRLQPAHAAAQRGWDAVTWSVETRADLETWRGWLESHGIECSAVLKGFKGWCLVAEDPDGAMVRWYCKETHPWDENVDKDEKWLPK</sequence>
<organism evidence="2 3">
    <name type="scientific">Mycena metata</name>
    <dbReference type="NCBI Taxonomy" id="1033252"/>
    <lineage>
        <taxon>Eukaryota</taxon>
        <taxon>Fungi</taxon>
        <taxon>Dikarya</taxon>
        <taxon>Basidiomycota</taxon>
        <taxon>Agaricomycotina</taxon>
        <taxon>Agaricomycetes</taxon>
        <taxon>Agaricomycetidae</taxon>
        <taxon>Agaricales</taxon>
        <taxon>Marasmiineae</taxon>
        <taxon>Mycenaceae</taxon>
        <taxon>Mycena</taxon>
    </lineage>
</organism>
<proteinExistence type="predicted"/>
<keyword evidence="3" id="KW-1185">Reference proteome</keyword>
<dbReference type="InterPro" id="IPR029068">
    <property type="entry name" value="Glyas_Bleomycin-R_OHBP_Dase"/>
</dbReference>
<dbReference type="GO" id="GO:0051213">
    <property type="term" value="F:dioxygenase activity"/>
    <property type="evidence" value="ECO:0007669"/>
    <property type="project" value="UniProtKB-KW"/>
</dbReference>
<evidence type="ECO:0000259" key="1">
    <source>
        <dbReference type="PROSITE" id="PS51819"/>
    </source>
</evidence>
<keyword evidence="2" id="KW-0560">Oxidoreductase</keyword>
<comment type="caution">
    <text evidence="2">The sequence shown here is derived from an EMBL/GenBank/DDBJ whole genome shotgun (WGS) entry which is preliminary data.</text>
</comment>
<accession>A0AAD7I2L1</accession>
<evidence type="ECO:0000313" key="3">
    <source>
        <dbReference type="Proteomes" id="UP001215598"/>
    </source>
</evidence>
<reference evidence="2" key="1">
    <citation type="submission" date="2023-03" db="EMBL/GenBank/DDBJ databases">
        <title>Massive genome expansion in bonnet fungi (Mycena s.s.) driven by repeated elements and novel gene families across ecological guilds.</title>
        <authorList>
            <consortium name="Lawrence Berkeley National Laboratory"/>
            <person name="Harder C.B."/>
            <person name="Miyauchi S."/>
            <person name="Viragh M."/>
            <person name="Kuo A."/>
            <person name="Thoen E."/>
            <person name="Andreopoulos B."/>
            <person name="Lu D."/>
            <person name="Skrede I."/>
            <person name="Drula E."/>
            <person name="Henrissat B."/>
            <person name="Morin E."/>
            <person name="Kohler A."/>
            <person name="Barry K."/>
            <person name="LaButti K."/>
            <person name="Morin E."/>
            <person name="Salamov A."/>
            <person name="Lipzen A."/>
            <person name="Mereny Z."/>
            <person name="Hegedus B."/>
            <person name="Baldrian P."/>
            <person name="Stursova M."/>
            <person name="Weitz H."/>
            <person name="Taylor A."/>
            <person name="Grigoriev I.V."/>
            <person name="Nagy L.G."/>
            <person name="Martin F."/>
            <person name="Kauserud H."/>
        </authorList>
    </citation>
    <scope>NUCLEOTIDE SEQUENCE</scope>
    <source>
        <strain evidence="2">CBHHK182m</strain>
    </source>
</reference>
<keyword evidence="2" id="KW-0223">Dioxygenase</keyword>
<dbReference type="AlphaFoldDB" id="A0AAD7I2L1"/>
<dbReference type="SUPFAM" id="SSF54593">
    <property type="entry name" value="Glyoxalase/Bleomycin resistance protein/Dihydroxybiphenyl dioxygenase"/>
    <property type="match status" value="1"/>
</dbReference>
<dbReference type="PROSITE" id="PS51819">
    <property type="entry name" value="VOC"/>
    <property type="match status" value="1"/>
</dbReference>
<feature type="domain" description="VOC" evidence="1">
    <location>
        <begin position="20"/>
        <end position="143"/>
    </location>
</feature>
<name>A0AAD7I2L1_9AGAR</name>
<dbReference type="EMBL" id="JARKIB010000137">
    <property type="protein sequence ID" value="KAJ7733700.1"/>
    <property type="molecule type" value="Genomic_DNA"/>
</dbReference>
<dbReference type="CDD" id="cd06587">
    <property type="entry name" value="VOC"/>
    <property type="match status" value="1"/>
</dbReference>
<dbReference type="Proteomes" id="UP001215598">
    <property type="component" value="Unassembled WGS sequence"/>
</dbReference>
<gene>
    <name evidence="2" type="ORF">B0H16DRAFT_1579453</name>
</gene>
<dbReference type="InterPro" id="IPR037523">
    <property type="entry name" value="VOC_core"/>
</dbReference>
<dbReference type="Pfam" id="PF00903">
    <property type="entry name" value="Glyoxalase"/>
    <property type="match status" value="1"/>
</dbReference>
<dbReference type="InterPro" id="IPR004360">
    <property type="entry name" value="Glyas_Fos-R_dOase_dom"/>
</dbReference>
<dbReference type="Gene3D" id="3.10.180.10">
    <property type="entry name" value="2,3-Dihydroxybiphenyl 1,2-Dioxygenase, domain 1"/>
    <property type="match status" value="1"/>
</dbReference>
<evidence type="ECO:0000313" key="2">
    <source>
        <dbReference type="EMBL" id="KAJ7733700.1"/>
    </source>
</evidence>
<protein>
    <submittedName>
        <fullName evidence="2">Glyoxalase/Bleomycin resistance protein/Dihydroxybiphenyl dioxygenase</fullName>
    </submittedName>
</protein>